<dbReference type="BioCyc" id="CNIT1237085:G1324-1411-MONOMER"/>
<reference evidence="3 4" key="1">
    <citation type="journal article" date="2012" name="Environ. Microbiol.">
        <title>The genome of the ammonia-oxidizing Candidatus Nitrososphaera gargensis: insights into metabolic versatility and environmental adaptations.</title>
        <authorList>
            <person name="Spang A."/>
            <person name="Poehlein A."/>
            <person name="Offre P."/>
            <person name="Zumbragel S."/>
            <person name="Haider S."/>
            <person name="Rychlik N."/>
            <person name="Nowka B."/>
            <person name="Schmeisser C."/>
            <person name="Lebedeva E.V."/>
            <person name="Rattei T."/>
            <person name="Bohm C."/>
            <person name="Schmid M."/>
            <person name="Galushko A."/>
            <person name="Hatzenpichler R."/>
            <person name="Weinmaier T."/>
            <person name="Daniel R."/>
            <person name="Schleper C."/>
            <person name="Spieck E."/>
            <person name="Streit W."/>
            <person name="Wagner M."/>
        </authorList>
    </citation>
    <scope>NUCLEOTIDE SEQUENCE [LARGE SCALE GENOMIC DNA]</scope>
    <source>
        <strain evidence="4">Ga9.2</strain>
    </source>
</reference>
<keyword evidence="1" id="KW-0597">Phosphoprotein</keyword>
<dbReference type="STRING" id="1237085.Ngar_c14130"/>
<feature type="domain" description="Response regulatory" evidence="2">
    <location>
        <begin position="20"/>
        <end position="136"/>
    </location>
</feature>
<dbReference type="InterPro" id="IPR011006">
    <property type="entry name" value="CheY-like_superfamily"/>
</dbReference>
<dbReference type="Proteomes" id="UP000008037">
    <property type="component" value="Chromosome"/>
</dbReference>
<evidence type="ECO:0000313" key="3">
    <source>
        <dbReference type="EMBL" id="AFU58349.1"/>
    </source>
</evidence>
<name>K0IMW8_NITGG</name>
<dbReference type="PANTHER" id="PTHR44591:SF3">
    <property type="entry name" value="RESPONSE REGULATORY DOMAIN-CONTAINING PROTEIN"/>
    <property type="match status" value="1"/>
</dbReference>
<dbReference type="PROSITE" id="PS50110">
    <property type="entry name" value="RESPONSE_REGULATORY"/>
    <property type="match status" value="1"/>
</dbReference>
<accession>K0IMW8</accession>
<evidence type="ECO:0000256" key="1">
    <source>
        <dbReference type="ARBA" id="ARBA00022553"/>
    </source>
</evidence>
<dbReference type="GO" id="GO:0000160">
    <property type="term" value="P:phosphorelay signal transduction system"/>
    <property type="evidence" value="ECO:0007669"/>
    <property type="project" value="InterPro"/>
</dbReference>
<dbReference type="KEGG" id="nga:Ngar_c14130"/>
<dbReference type="SMART" id="SM00448">
    <property type="entry name" value="REC"/>
    <property type="match status" value="1"/>
</dbReference>
<dbReference type="Pfam" id="PF00072">
    <property type="entry name" value="Response_reg"/>
    <property type="match status" value="1"/>
</dbReference>
<dbReference type="PANTHER" id="PTHR44591">
    <property type="entry name" value="STRESS RESPONSE REGULATOR PROTEIN 1"/>
    <property type="match status" value="1"/>
</dbReference>
<dbReference type="InParanoid" id="K0IMW8"/>
<evidence type="ECO:0000313" key="4">
    <source>
        <dbReference type="Proteomes" id="UP000008037"/>
    </source>
</evidence>
<dbReference type="HOGENOM" id="CLU_000445_69_8_2"/>
<sequence>MSQEQQLSPGRGIELSRAQSILVVDDELDIVTIFRQALSRYGYSVFGFTDPTLALEHFRLNAQDYALVISDVRMPQMSGFELAANIKAIKPDARIVLMSAFEVSDLEFSTSAVKTSDFLRKPVDIRTLVQKVKGAMAN</sequence>
<dbReference type="InterPro" id="IPR001789">
    <property type="entry name" value="Sig_transdc_resp-reg_receiver"/>
</dbReference>
<dbReference type="Gene3D" id="3.40.50.2300">
    <property type="match status" value="1"/>
</dbReference>
<proteinExistence type="predicted"/>
<protein>
    <submittedName>
        <fullName evidence="3">Putative signal transduction response regulator, receiver domain protein</fullName>
    </submittedName>
</protein>
<dbReference type="SUPFAM" id="SSF52172">
    <property type="entry name" value="CheY-like"/>
    <property type="match status" value="1"/>
</dbReference>
<evidence type="ECO:0000259" key="2">
    <source>
        <dbReference type="PROSITE" id="PS50110"/>
    </source>
</evidence>
<dbReference type="AlphaFoldDB" id="K0IMW8"/>
<organism evidence="3 4">
    <name type="scientific">Nitrososphaera gargensis (strain Ga9.2)</name>
    <dbReference type="NCBI Taxonomy" id="1237085"/>
    <lineage>
        <taxon>Archaea</taxon>
        <taxon>Nitrososphaerota</taxon>
        <taxon>Nitrososphaeria</taxon>
        <taxon>Nitrososphaerales</taxon>
        <taxon>Nitrososphaeraceae</taxon>
        <taxon>Nitrososphaera</taxon>
    </lineage>
</organism>
<dbReference type="EMBL" id="CP002408">
    <property type="protein sequence ID" value="AFU58349.1"/>
    <property type="molecule type" value="Genomic_DNA"/>
</dbReference>
<dbReference type="InterPro" id="IPR050595">
    <property type="entry name" value="Bact_response_regulator"/>
</dbReference>
<gene>
    <name evidence="3" type="ordered locus">Ngar_c14130</name>
</gene>
<keyword evidence="4" id="KW-1185">Reference proteome</keyword>